<comment type="subcellular location">
    <subcellularLocation>
        <location evidence="1">Cell membrane</location>
        <topology evidence="1">Multi-pass membrane protein</topology>
    </subcellularLocation>
</comment>
<feature type="transmembrane region" description="Helical" evidence="8">
    <location>
        <begin position="160"/>
        <end position="182"/>
    </location>
</feature>
<dbReference type="InterPro" id="IPR037294">
    <property type="entry name" value="ABC_BtuC-like"/>
</dbReference>
<evidence type="ECO:0000256" key="1">
    <source>
        <dbReference type="ARBA" id="ARBA00004651"/>
    </source>
</evidence>
<protein>
    <submittedName>
        <fullName evidence="9">Iron ABC transporter</fullName>
    </submittedName>
</protein>
<evidence type="ECO:0000256" key="3">
    <source>
        <dbReference type="ARBA" id="ARBA00022448"/>
    </source>
</evidence>
<evidence type="ECO:0000256" key="6">
    <source>
        <dbReference type="ARBA" id="ARBA00022989"/>
    </source>
</evidence>
<dbReference type="Pfam" id="PF01032">
    <property type="entry name" value="FecCD"/>
    <property type="match status" value="1"/>
</dbReference>
<keyword evidence="3" id="KW-0813">Transport</keyword>
<dbReference type="SUPFAM" id="SSF81345">
    <property type="entry name" value="ABC transporter involved in vitamin B12 uptake, BtuC"/>
    <property type="match status" value="1"/>
</dbReference>
<reference evidence="9 10" key="1">
    <citation type="journal article" date="2016" name="Nat. Biotechnol.">
        <title>Measurement of bacterial replication rates in microbial communities.</title>
        <authorList>
            <person name="Brown C.T."/>
            <person name="Olm M.R."/>
            <person name="Thomas B.C."/>
            <person name="Banfield J.F."/>
        </authorList>
    </citation>
    <scope>NUCLEOTIDE SEQUENCE [LARGE SCALE GENOMIC DNA]</scope>
    <source>
        <strain evidence="9">46_33</strain>
    </source>
</reference>
<dbReference type="STRING" id="626940.BHW43_05010"/>
<feature type="transmembrane region" description="Helical" evidence="8">
    <location>
        <begin position="128"/>
        <end position="148"/>
    </location>
</feature>
<evidence type="ECO:0000256" key="5">
    <source>
        <dbReference type="ARBA" id="ARBA00022692"/>
    </source>
</evidence>
<proteinExistence type="inferred from homology"/>
<dbReference type="PANTHER" id="PTHR30472">
    <property type="entry name" value="FERRIC ENTEROBACTIN TRANSPORT SYSTEM PERMEASE PROTEIN"/>
    <property type="match status" value="1"/>
</dbReference>
<dbReference type="GO" id="GO:0033214">
    <property type="term" value="P:siderophore-iron import into cell"/>
    <property type="evidence" value="ECO:0007669"/>
    <property type="project" value="TreeGrafter"/>
</dbReference>
<evidence type="ECO:0000256" key="8">
    <source>
        <dbReference type="SAM" id="Phobius"/>
    </source>
</evidence>
<feature type="transmembrane region" description="Helical" evidence="8">
    <location>
        <begin position="206"/>
        <end position="227"/>
    </location>
</feature>
<organism evidence="9 10">
    <name type="scientific">Phascolarctobacterium succinatutens</name>
    <dbReference type="NCBI Taxonomy" id="626940"/>
    <lineage>
        <taxon>Bacteria</taxon>
        <taxon>Bacillati</taxon>
        <taxon>Bacillota</taxon>
        <taxon>Negativicutes</taxon>
        <taxon>Acidaminococcales</taxon>
        <taxon>Acidaminococcaceae</taxon>
        <taxon>Phascolarctobacterium</taxon>
    </lineage>
</organism>
<evidence type="ECO:0000313" key="10">
    <source>
        <dbReference type="Proteomes" id="UP000186777"/>
    </source>
</evidence>
<dbReference type="FunFam" id="1.10.3470.10:FF:000001">
    <property type="entry name" value="Vitamin B12 ABC transporter permease BtuC"/>
    <property type="match status" value="1"/>
</dbReference>
<evidence type="ECO:0000313" key="9">
    <source>
        <dbReference type="EMBL" id="OLA37758.1"/>
    </source>
</evidence>
<keyword evidence="7 8" id="KW-0472">Membrane</keyword>
<sequence>MIIKRERSPLAIILLAVLLIVIACVSLTFGQIDVPVGKALAVIGAQLNLPGFTEADYSREQLAVIWYIRLPRMLVGVLVGAALGISGAVMQGIFSNPLADPGLIGISSGAATGAVLSIALGAASGSMFAMPAFAFCGSICAVCLTVFLAMRNGKIPVMTLLLAGVAVGMLLGAITSGLLTFMNEQKLQQYLFWMVGGLDYRRWEHVYLAVGPVLCGIVIMCMLARHLNILVLGETEAKAVGMPVTAFRMGLLFVAAMTTATSVCVSGNIGFVGLVIPHMMRMLIGPDHRVLLPASALGGAAFLVFCDSLGRIIMPPAEVRVGIMTAFLGTPYFLYLLRRMQKQFF</sequence>
<comment type="similarity">
    <text evidence="2">Belongs to the binding-protein-dependent transport system permease family. FecCD subfamily.</text>
</comment>
<evidence type="ECO:0000256" key="4">
    <source>
        <dbReference type="ARBA" id="ARBA00022475"/>
    </source>
</evidence>
<feature type="transmembrane region" description="Helical" evidence="8">
    <location>
        <begin position="65"/>
        <end position="90"/>
    </location>
</feature>
<dbReference type="GO" id="GO:0005886">
    <property type="term" value="C:plasma membrane"/>
    <property type="evidence" value="ECO:0007669"/>
    <property type="project" value="UniProtKB-SubCell"/>
</dbReference>
<feature type="transmembrane region" description="Helical" evidence="8">
    <location>
        <begin position="319"/>
        <end position="337"/>
    </location>
</feature>
<dbReference type="PROSITE" id="PS51257">
    <property type="entry name" value="PROKAR_LIPOPROTEIN"/>
    <property type="match status" value="1"/>
</dbReference>
<dbReference type="Proteomes" id="UP000186777">
    <property type="component" value="Unassembled WGS sequence"/>
</dbReference>
<gene>
    <name evidence="9" type="ORF">BHW43_05010</name>
</gene>
<dbReference type="EMBL" id="MNTG01000027">
    <property type="protein sequence ID" value="OLA37758.1"/>
    <property type="molecule type" value="Genomic_DNA"/>
</dbReference>
<dbReference type="GO" id="GO:0022857">
    <property type="term" value="F:transmembrane transporter activity"/>
    <property type="evidence" value="ECO:0007669"/>
    <property type="project" value="InterPro"/>
</dbReference>
<dbReference type="AlphaFoldDB" id="A0A1Q6R5V6"/>
<dbReference type="CDD" id="cd06550">
    <property type="entry name" value="TM_ABC_iron-siderophores_like"/>
    <property type="match status" value="1"/>
</dbReference>
<evidence type="ECO:0000256" key="2">
    <source>
        <dbReference type="ARBA" id="ARBA00007935"/>
    </source>
</evidence>
<keyword evidence="5 8" id="KW-0812">Transmembrane</keyword>
<evidence type="ECO:0000256" key="7">
    <source>
        <dbReference type="ARBA" id="ARBA00023136"/>
    </source>
</evidence>
<dbReference type="PANTHER" id="PTHR30472:SF25">
    <property type="entry name" value="ABC TRANSPORTER PERMEASE PROTEIN MJ0876-RELATED"/>
    <property type="match status" value="1"/>
</dbReference>
<keyword evidence="4" id="KW-1003">Cell membrane</keyword>
<keyword evidence="6 8" id="KW-1133">Transmembrane helix</keyword>
<comment type="caution">
    <text evidence="9">The sequence shown here is derived from an EMBL/GenBank/DDBJ whole genome shotgun (WGS) entry which is preliminary data.</text>
</comment>
<dbReference type="InterPro" id="IPR000522">
    <property type="entry name" value="ABC_transptr_permease_BtuC"/>
</dbReference>
<accession>A0A1Q6R5V6</accession>
<feature type="transmembrane region" description="Helical" evidence="8">
    <location>
        <begin position="102"/>
        <end position="122"/>
    </location>
</feature>
<dbReference type="Gene3D" id="1.10.3470.10">
    <property type="entry name" value="ABC transporter involved in vitamin B12 uptake, BtuC"/>
    <property type="match status" value="1"/>
</dbReference>
<name>A0A1Q6R5V6_9FIRM</name>
<dbReference type="RefSeq" id="WP_303679741.1">
    <property type="nucleotide sequence ID" value="NZ_MNTG01000027.1"/>
</dbReference>